<feature type="transmembrane region" description="Helical" evidence="5">
    <location>
        <begin position="227"/>
        <end position="251"/>
    </location>
</feature>
<dbReference type="PANTHER" id="PTHR43229:SF2">
    <property type="entry name" value="NODULATION PROTEIN J"/>
    <property type="match status" value="1"/>
</dbReference>
<dbReference type="InterPro" id="IPR047817">
    <property type="entry name" value="ABC2_TM_bact-type"/>
</dbReference>
<evidence type="ECO:0000313" key="7">
    <source>
        <dbReference type="EMBL" id="OEJ72663.1"/>
    </source>
</evidence>
<dbReference type="EMBL" id="MJGC01000121">
    <property type="protein sequence ID" value="OEJ72663.1"/>
    <property type="molecule type" value="Genomic_DNA"/>
</dbReference>
<dbReference type="Pfam" id="PF01061">
    <property type="entry name" value="ABC2_membrane"/>
    <property type="match status" value="1"/>
</dbReference>
<dbReference type="GO" id="GO:0043190">
    <property type="term" value="C:ATP-binding cassette (ABC) transporter complex"/>
    <property type="evidence" value="ECO:0007669"/>
    <property type="project" value="InterPro"/>
</dbReference>
<dbReference type="GO" id="GO:0140359">
    <property type="term" value="F:ABC-type transporter activity"/>
    <property type="evidence" value="ECO:0007669"/>
    <property type="project" value="InterPro"/>
</dbReference>
<proteinExistence type="inferred from homology"/>
<keyword evidence="4 5" id="KW-0472">Membrane</keyword>
<accession>A0A1E5QEB7</accession>
<comment type="similarity">
    <text evidence="5">Belongs to the ABC-2 integral membrane protein family.</text>
</comment>
<keyword evidence="5" id="KW-0813">Transport</keyword>
<keyword evidence="5" id="KW-1003">Cell membrane</keyword>
<dbReference type="STRING" id="1781255.BH720_24140"/>
<dbReference type="InterPro" id="IPR000412">
    <property type="entry name" value="ABC_2_transport"/>
</dbReference>
<evidence type="ECO:0000256" key="4">
    <source>
        <dbReference type="ARBA" id="ARBA00023136"/>
    </source>
</evidence>
<feature type="transmembrane region" description="Helical" evidence="5">
    <location>
        <begin position="171"/>
        <end position="192"/>
    </location>
</feature>
<dbReference type="InterPro" id="IPR013525">
    <property type="entry name" value="ABC2_TM"/>
</dbReference>
<name>A0A1E5QEB7_9CYAN</name>
<gene>
    <name evidence="7" type="ORF">BH720_24140</name>
</gene>
<dbReference type="InterPro" id="IPR051784">
    <property type="entry name" value="Nod_factor_ABC_transporter"/>
</dbReference>
<comment type="caution">
    <text evidence="7">The sequence shown here is derived from an EMBL/GenBank/DDBJ whole genome shotgun (WGS) entry which is preliminary data.</text>
</comment>
<comment type="subcellular location">
    <subcellularLocation>
        <location evidence="5">Cell membrane</location>
        <topology evidence="5">Multi-pass membrane protein</topology>
    </subcellularLocation>
    <subcellularLocation>
        <location evidence="1">Membrane</location>
        <topology evidence="1">Multi-pass membrane protein</topology>
    </subcellularLocation>
</comment>
<feature type="transmembrane region" description="Helical" evidence="5">
    <location>
        <begin position="26"/>
        <end position="45"/>
    </location>
</feature>
<dbReference type="PIRSF" id="PIRSF006648">
    <property type="entry name" value="DrrB"/>
    <property type="match status" value="1"/>
</dbReference>
<dbReference type="PRINTS" id="PR00164">
    <property type="entry name" value="ABC2TRNSPORT"/>
</dbReference>
<evidence type="ECO:0000256" key="2">
    <source>
        <dbReference type="ARBA" id="ARBA00022692"/>
    </source>
</evidence>
<sequence>MTNFINKVGVVTELEIRKLRHDPSQLITRAVQPTLWLLIFGQVFTRIRAIPTENISYLDFMTPGILAQSILFMAIFNGLSVIWERDLGILHKLMVSPTPRVAIVVGKAIAAGVRSLSQAVLVYLLAFLLGVQIDWHPFALVGVLLAIFLGSALFSTLSLIVACLVKTHEGFMGIGQLMTMPLFFASNAIYPIEIMPRWLQVVSYINPLTYLVDALRTLMIVGTTSNYSIALDFAILLAIATLLSLVCGRLYTRLVV</sequence>
<dbReference type="PANTHER" id="PTHR43229">
    <property type="entry name" value="NODULATION PROTEIN J"/>
    <property type="match status" value="1"/>
</dbReference>
<dbReference type="AlphaFoldDB" id="A0A1E5QEB7"/>
<keyword evidence="3 5" id="KW-1133">Transmembrane helix</keyword>
<feature type="domain" description="ABC transmembrane type-2" evidence="6">
    <location>
        <begin position="24"/>
        <end position="254"/>
    </location>
</feature>
<protein>
    <recommendedName>
        <fullName evidence="5">Transport permease protein</fullName>
    </recommendedName>
</protein>
<feature type="transmembrane region" description="Helical" evidence="5">
    <location>
        <begin position="138"/>
        <end position="164"/>
    </location>
</feature>
<organism evidence="7">
    <name type="scientific">Desertifilum tharense IPPAS B-1220</name>
    <dbReference type="NCBI Taxonomy" id="1781255"/>
    <lineage>
        <taxon>Bacteria</taxon>
        <taxon>Bacillati</taxon>
        <taxon>Cyanobacteriota</taxon>
        <taxon>Cyanophyceae</taxon>
        <taxon>Desertifilales</taxon>
        <taxon>Desertifilaceae</taxon>
        <taxon>Desertifilum</taxon>
    </lineage>
</organism>
<feature type="transmembrane region" description="Helical" evidence="5">
    <location>
        <begin position="104"/>
        <end position="126"/>
    </location>
</feature>
<reference evidence="7" key="1">
    <citation type="submission" date="2016-09" db="EMBL/GenBank/DDBJ databases">
        <title>Draft genome of thermotolerant cyanobacterium Desertifilum sp. strain IPPAS B-1220.</title>
        <authorList>
            <person name="Sinetova M.A."/>
            <person name="Bolakhan K."/>
            <person name="Zayadan B.K."/>
            <person name="Mironov K.S."/>
            <person name="Ustinova V."/>
            <person name="Kupriyanova E.V."/>
            <person name="Sidorov R.A."/>
            <person name="Skrypnik A.N."/>
            <person name="Gogoleva N.E."/>
            <person name="Gogolev Y.V."/>
            <person name="Los D.A."/>
        </authorList>
    </citation>
    <scope>NUCLEOTIDE SEQUENCE [LARGE SCALE GENOMIC DNA]</scope>
    <source>
        <strain evidence="7">IPPAS B-1220</strain>
    </source>
</reference>
<feature type="transmembrane region" description="Helical" evidence="5">
    <location>
        <begin position="65"/>
        <end position="83"/>
    </location>
</feature>
<keyword evidence="2 5" id="KW-0812">Transmembrane</keyword>
<evidence type="ECO:0000259" key="6">
    <source>
        <dbReference type="PROSITE" id="PS51012"/>
    </source>
</evidence>
<evidence type="ECO:0000256" key="1">
    <source>
        <dbReference type="ARBA" id="ARBA00004141"/>
    </source>
</evidence>
<dbReference type="PROSITE" id="PS51012">
    <property type="entry name" value="ABC_TM2"/>
    <property type="match status" value="1"/>
</dbReference>
<evidence type="ECO:0000256" key="3">
    <source>
        <dbReference type="ARBA" id="ARBA00022989"/>
    </source>
</evidence>
<evidence type="ECO:0000256" key="5">
    <source>
        <dbReference type="RuleBase" id="RU361157"/>
    </source>
</evidence>